<reference evidence="3" key="1">
    <citation type="journal article" date="2019" name="Int. J. Syst. Evol. Microbiol.">
        <title>The Global Catalogue of Microorganisms (GCM) 10K type strain sequencing project: providing services to taxonomists for standard genome sequencing and annotation.</title>
        <authorList>
            <consortium name="The Broad Institute Genomics Platform"/>
            <consortium name="The Broad Institute Genome Sequencing Center for Infectious Disease"/>
            <person name="Wu L."/>
            <person name="Ma J."/>
        </authorList>
    </citation>
    <scope>NUCLEOTIDE SEQUENCE [LARGE SCALE GENOMIC DNA]</scope>
    <source>
        <strain evidence="3">JCM 18298</strain>
    </source>
</reference>
<evidence type="ECO:0000313" key="2">
    <source>
        <dbReference type="EMBL" id="GAA5060842.1"/>
    </source>
</evidence>
<gene>
    <name evidence="2" type="ORF">GCM10023318_42770</name>
</gene>
<sequence length="132" mass="14685">MTAPDARTVSTNAESEVEATLFGAAPTDIAMLQRVADGLRVLGSEPPRRSWMRGGFIHPPQVDAMTTLDDEVLGYLKSHVDGQWFVVAQDGFVYDIEFLHDMMRESDEDAFRGESIRDARAPEVDDTEDPAR</sequence>
<accession>A0ABP9KQI1</accession>
<keyword evidence="3" id="KW-1185">Reference proteome</keyword>
<proteinExistence type="predicted"/>
<dbReference type="EMBL" id="BAABJM010000004">
    <property type="protein sequence ID" value="GAA5060842.1"/>
    <property type="molecule type" value="Genomic_DNA"/>
</dbReference>
<evidence type="ECO:0000313" key="3">
    <source>
        <dbReference type="Proteomes" id="UP001500603"/>
    </source>
</evidence>
<protein>
    <submittedName>
        <fullName evidence="2">Uncharacterized protein</fullName>
    </submittedName>
</protein>
<name>A0ABP9KQI1_9NOCA</name>
<dbReference type="Proteomes" id="UP001500603">
    <property type="component" value="Unassembled WGS sequence"/>
</dbReference>
<evidence type="ECO:0000256" key="1">
    <source>
        <dbReference type="SAM" id="MobiDB-lite"/>
    </source>
</evidence>
<comment type="caution">
    <text evidence="2">The sequence shown here is derived from an EMBL/GenBank/DDBJ whole genome shotgun (WGS) entry which is preliminary data.</text>
</comment>
<organism evidence="2 3">
    <name type="scientific">Nocardia callitridis</name>
    <dbReference type="NCBI Taxonomy" id="648753"/>
    <lineage>
        <taxon>Bacteria</taxon>
        <taxon>Bacillati</taxon>
        <taxon>Actinomycetota</taxon>
        <taxon>Actinomycetes</taxon>
        <taxon>Mycobacteriales</taxon>
        <taxon>Nocardiaceae</taxon>
        <taxon>Nocardia</taxon>
    </lineage>
</organism>
<feature type="region of interest" description="Disordered" evidence="1">
    <location>
        <begin position="109"/>
        <end position="132"/>
    </location>
</feature>